<evidence type="ECO:0000313" key="1">
    <source>
        <dbReference type="EMBL" id="EBO6372394.1"/>
    </source>
</evidence>
<reference evidence="1" key="1">
    <citation type="submission" date="2018-07" db="EMBL/GenBank/DDBJ databases">
        <authorList>
            <consortium name="PulseNet: The National Subtyping Network for Foodborne Disease Surveillance"/>
            <person name="Tarr C.L."/>
            <person name="Trees E."/>
            <person name="Katz L.S."/>
            <person name="Carleton-Romer H.A."/>
            <person name="Stroika S."/>
            <person name="Kucerova Z."/>
            <person name="Roache K.F."/>
            <person name="Sabol A.L."/>
            <person name="Besser J."/>
            <person name="Gerner-Smidt P."/>
        </authorList>
    </citation>
    <scope>NUCLEOTIDE SEQUENCE</scope>
    <source>
        <strain evidence="1">PNUSAS047157</strain>
    </source>
</reference>
<dbReference type="AlphaFoldDB" id="A0A5U1A6S8"/>
<proteinExistence type="predicted"/>
<protein>
    <submittedName>
        <fullName evidence="1">Lytic replication protein</fullName>
    </submittedName>
</protein>
<comment type="caution">
    <text evidence="1">The sequence shown here is derived from an EMBL/GenBank/DDBJ whole genome shotgun (WGS) entry which is preliminary data.</text>
</comment>
<accession>A0A5U1A6S8</accession>
<sequence length="320" mass="35974">MDILNSDAITFNIFERKGNAEYHKHIKGHQLSFFARHSGFLSPTHGSIIAEFSNLAGSTDEYIIRRSYADMAAIMGRSVSTVRRAFSEAVKCGMLTKQHQIGSNNAQVCNVYRFTPDFLQFISIVLETGRKQGVKIVNATKLVKQLISKVRSFFEVNAPLFKMNNSPRVHDEQPIEKKNKTLTKKRERSCQVQPKASQAVSTQLNPDFLSEAHVVSEEQINSRIAAAKARSAKRQADDRHAKRLSLHRAAEKLAHKIAWIRGTGNAGKANKTANGLDFSMDYSAYQGCQTVDEALKLMKQRGTKTEFDDREWRIPAGFRG</sequence>
<gene>
    <name evidence="1" type="ORF">DWC72_17420</name>
</gene>
<name>A0A5U1A6S8_SALER</name>
<dbReference type="EMBL" id="AAGJDN010000021">
    <property type="protein sequence ID" value="EBO6372394.1"/>
    <property type="molecule type" value="Genomic_DNA"/>
</dbReference>
<organism evidence="1">
    <name type="scientific">Salmonella enterica</name>
    <name type="common">Salmonella choleraesuis</name>
    <dbReference type="NCBI Taxonomy" id="28901"/>
    <lineage>
        <taxon>Bacteria</taxon>
        <taxon>Pseudomonadati</taxon>
        <taxon>Pseudomonadota</taxon>
        <taxon>Gammaproteobacteria</taxon>
        <taxon>Enterobacterales</taxon>
        <taxon>Enterobacteriaceae</taxon>
        <taxon>Salmonella</taxon>
    </lineage>
</organism>